<dbReference type="Gene3D" id="3.30.720.110">
    <property type="match status" value="1"/>
</dbReference>
<dbReference type="Gene3D" id="3.30.720.120">
    <property type="match status" value="1"/>
</dbReference>
<name>A0A0W0VW93_9GAMM</name>
<feature type="domain" description="VOC" evidence="1">
    <location>
        <begin position="3"/>
        <end position="121"/>
    </location>
</feature>
<comment type="caution">
    <text evidence="2">The sequence shown here is derived from an EMBL/GenBank/DDBJ whole genome shotgun (WGS) entry which is preliminary data.</text>
</comment>
<organism evidence="2 3">
    <name type="scientific">Legionella maceachernii</name>
    <dbReference type="NCBI Taxonomy" id="466"/>
    <lineage>
        <taxon>Bacteria</taxon>
        <taxon>Pseudomonadati</taxon>
        <taxon>Pseudomonadota</taxon>
        <taxon>Gammaproteobacteria</taxon>
        <taxon>Legionellales</taxon>
        <taxon>Legionellaceae</taxon>
        <taxon>Legionella</taxon>
    </lineage>
</organism>
<dbReference type="Pfam" id="PF00903">
    <property type="entry name" value="Glyoxalase"/>
    <property type="match status" value="1"/>
</dbReference>
<dbReference type="InterPro" id="IPR029068">
    <property type="entry name" value="Glyas_Bleomycin-R_OHBP_Dase"/>
</dbReference>
<evidence type="ECO:0000313" key="2">
    <source>
        <dbReference type="EMBL" id="KTD24459.1"/>
    </source>
</evidence>
<dbReference type="EMBL" id="LNYL01000050">
    <property type="protein sequence ID" value="KTD24459.1"/>
    <property type="molecule type" value="Genomic_DNA"/>
</dbReference>
<evidence type="ECO:0000259" key="1">
    <source>
        <dbReference type="PROSITE" id="PS51819"/>
    </source>
</evidence>
<evidence type="ECO:0000313" key="3">
    <source>
        <dbReference type="Proteomes" id="UP000054908"/>
    </source>
</evidence>
<dbReference type="PIRSF" id="PIRSF039020">
    <property type="entry name" value="EhpR"/>
    <property type="match status" value="1"/>
</dbReference>
<dbReference type="STRING" id="466.Lmac_2546"/>
<accession>A0A0W0VW93</accession>
<dbReference type="CDD" id="cd07261">
    <property type="entry name" value="EhpR_like"/>
    <property type="match status" value="1"/>
</dbReference>
<dbReference type="PROSITE" id="PS51819">
    <property type="entry name" value="VOC"/>
    <property type="match status" value="1"/>
</dbReference>
<dbReference type="SUPFAM" id="SSF54593">
    <property type="entry name" value="Glyoxalase/Bleomycin resistance protein/Dihydroxybiphenyl dioxygenase"/>
    <property type="match status" value="1"/>
</dbReference>
<protein>
    <submittedName>
        <fullName evidence="2">Bleomycin resistance protein</fullName>
    </submittedName>
</protein>
<dbReference type="PATRIC" id="fig|466.6.peg.2716"/>
<dbReference type="InterPro" id="IPR026275">
    <property type="entry name" value="Glyoxalase/dOase/EhpR"/>
</dbReference>
<reference evidence="2 3" key="1">
    <citation type="submission" date="2015-11" db="EMBL/GenBank/DDBJ databases">
        <title>Genomic analysis of 38 Legionella species identifies large and diverse effector repertoires.</title>
        <authorList>
            <person name="Burstein D."/>
            <person name="Amaro F."/>
            <person name="Zusman T."/>
            <person name="Lifshitz Z."/>
            <person name="Cohen O."/>
            <person name="Gilbert J.A."/>
            <person name="Pupko T."/>
            <person name="Shuman H.A."/>
            <person name="Segal G."/>
        </authorList>
    </citation>
    <scope>NUCLEOTIDE SEQUENCE [LARGE SCALE GENOMIC DNA]</scope>
    <source>
        <strain evidence="2 3">PX-1-G2-E2</strain>
    </source>
</reference>
<dbReference type="InterPro" id="IPR004360">
    <property type="entry name" value="Glyas_Fos-R_dOase_dom"/>
</dbReference>
<dbReference type="RefSeq" id="WP_058453243.1">
    <property type="nucleotide sequence ID" value="NZ_CAAAIB010000007.1"/>
</dbReference>
<sequence length="122" mass="13690">MLNPNFVILYVANPLASADFYSNLLENQPVESSPTFVMFALEKGFRLGLWSKDTVEPATAAPLGGGSELVILVPNSEAVHERYENWRKRGLTIIQEPVRMDFGLNFVAVDPDGHRIRVYEHS</sequence>
<dbReference type="OrthoDB" id="9806945at2"/>
<proteinExistence type="predicted"/>
<gene>
    <name evidence="2" type="ORF">Lmac_2546</name>
</gene>
<dbReference type="Proteomes" id="UP000054908">
    <property type="component" value="Unassembled WGS sequence"/>
</dbReference>
<dbReference type="InterPro" id="IPR037523">
    <property type="entry name" value="VOC_core"/>
</dbReference>
<keyword evidence="3" id="KW-1185">Reference proteome</keyword>
<dbReference type="AlphaFoldDB" id="A0A0W0VW93"/>